<dbReference type="InterPro" id="IPR010179">
    <property type="entry name" value="CRISPR-assoc_prot_Cse3"/>
</dbReference>
<gene>
    <name evidence="1" type="primary">cas6e</name>
    <name evidence="1" type="ORF">E1298_37610</name>
</gene>
<dbReference type="RefSeq" id="WP_131901995.1">
    <property type="nucleotide sequence ID" value="NZ_SMKU01000323.1"/>
</dbReference>
<dbReference type="Gene3D" id="3.30.70.1210">
    <property type="entry name" value="Crispr-associated protein, domain 2"/>
    <property type="match status" value="1"/>
</dbReference>
<name>A0A4R5ACF1_9ACTN</name>
<dbReference type="AlphaFoldDB" id="A0A4R5ACF1"/>
<feature type="non-terminal residue" evidence="1">
    <location>
        <position position="1"/>
    </location>
</feature>
<comment type="caution">
    <text evidence="1">The sequence shown here is derived from an EMBL/GenBank/DDBJ whole genome shotgun (WGS) entry which is preliminary data.</text>
</comment>
<dbReference type="OrthoDB" id="9795689at2"/>
<evidence type="ECO:0000313" key="1">
    <source>
        <dbReference type="EMBL" id="TDD69375.1"/>
    </source>
</evidence>
<dbReference type="Pfam" id="PF08798">
    <property type="entry name" value="CRISPR_assoc"/>
    <property type="match status" value="1"/>
</dbReference>
<dbReference type="SUPFAM" id="SSF117987">
    <property type="entry name" value="CRISPR-associated protein"/>
    <property type="match status" value="1"/>
</dbReference>
<reference evidence="1 2" key="1">
    <citation type="submission" date="2019-03" db="EMBL/GenBank/DDBJ databases">
        <title>Draft genome sequences of novel Actinobacteria.</title>
        <authorList>
            <person name="Sahin N."/>
            <person name="Ay H."/>
            <person name="Saygin H."/>
        </authorList>
    </citation>
    <scope>NUCLEOTIDE SEQUENCE [LARGE SCALE GENOMIC DNA]</scope>
    <source>
        <strain evidence="1 2">H3C3</strain>
    </source>
</reference>
<sequence length="98" mass="10637">PSHQLGWLLGRQQSAGFKVAEKSSNRQLMPGHDTHDVLVHGCRQLRFAKSGQGRVTLVAVTFDGRLHITDPDAFRVTLTRGLGRAKAYGCGLMTLAPA</sequence>
<dbReference type="Proteomes" id="UP000294513">
    <property type="component" value="Unassembled WGS sequence"/>
</dbReference>
<keyword evidence="2" id="KW-1185">Reference proteome</keyword>
<evidence type="ECO:0000313" key="2">
    <source>
        <dbReference type="Proteomes" id="UP000294513"/>
    </source>
</evidence>
<dbReference type="EMBL" id="SMKU01000323">
    <property type="protein sequence ID" value="TDD69375.1"/>
    <property type="molecule type" value="Genomic_DNA"/>
</dbReference>
<organism evidence="1 2">
    <name type="scientific">Actinomadura rubrisoli</name>
    <dbReference type="NCBI Taxonomy" id="2530368"/>
    <lineage>
        <taxon>Bacteria</taxon>
        <taxon>Bacillati</taxon>
        <taxon>Actinomycetota</taxon>
        <taxon>Actinomycetes</taxon>
        <taxon>Streptosporangiales</taxon>
        <taxon>Thermomonosporaceae</taxon>
        <taxon>Actinomadura</taxon>
    </lineage>
</organism>
<protein>
    <submittedName>
        <fullName evidence="1">Type I-E CRISPR-associated protein Cas6/Cse3/CasE</fullName>
    </submittedName>
</protein>
<dbReference type="NCBIfam" id="TIGR01907">
    <property type="entry name" value="casE_Cse3"/>
    <property type="match status" value="1"/>
</dbReference>
<accession>A0A4R5ACF1</accession>
<proteinExistence type="predicted"/>